<comment type="caution">
    <text evidence="8">The sequence shown here is derived from an EMBL/GenBank/DDBJ whole genome shotgun (WGS) entry which is preliminary data.</text>
</comment>
<evidence type="ECO:0000256" key="3">
    <source>
        <dbReference type="ARBA" id="ARBA00023015"/>
    </source>
</evidence>
<dbReference type="CDD" id="cd00067">
    <property type="entry name" value="GAL4"/>
    <property type="match status" value="1"/>
</dbReference>
<sequence>MSMSRKGRQNDKTGDIPNNYFLTWQCPTADGSNTMIRRPATACDGCRIAKVRCDGSDTCQRCKARGSVCRYPSSTPSGASTSPRVHGPRHRRESRQPALLHDTDGLVNSETDSSSQRRDDNSGTIPTGGLLSLEEDWINDAGRQTVDLPSSLNDSSPGSQNWTLDTALEIVSPGRFNMNTVSDHYFPPDSSQASTAGEKQMGVVDDGSGARSGSSHVPAQAHDALAGPLPIPSCLCRLDPIFILPRIKSALETKRFDELVKVTDDAIKTFESTIDCDRCPVSPGDLVRLMSVVHETSHCFSLITKPDDGEVLKVVIGGHEMAVSSQEKLRDMVVFDLVKRADALLQSLSQIGSKLVADQGVPDNITKVHMGYFQTLIRDFVKVLRSADR</sequence>
<dbReference type="InterPro" id="IPR036864">
    <property type="entry name" value="Zn2-C6_fun-type_DNA-bd_sf"/>
</dbReference>
<dbReference type="PROSITE" id="PS50048">
    <property type="entry name" value="ZN2_CY6_FUNGAL_2"/>
    <property type="match status" value="1"/>
</dbReference>
<evidence type="ECO:0000256" key="5">
    <source>
        <dbReference type="ARBA" id="ARBA00023242"/>
    </source>
</evidence>
<proteinExistence type="predicted"/>
<dbReference type="Pfam" id="PF00172">
    <property type="entry name" value="Zn_clus"/>
    <property type="match status" value="1"/>
</dbReference>
<feature type="compositionally biased region" description="Low complexity" evidence="6">
    <location>
        <begin position="72"/>
        <end position="83"/>
    </location>
</feature>
<gene>
    <name evidence="8" type="ORF">EKO27_g3188</name>
</gene>
<dbReference type="GO" id="GO:0008270">
    <property type="term" value="F:zinc ion binding"/>
    <property type="evidence" value="ECO:0007669"/>
    <property type="project" value="InterPro"/>
</dbReference>
<reference evidence="8 9" key="1">
    <citation type="submission" date="2018-12" db="EMBL/GenBank/DDBJ databases">
        <title>Draft genome sequence of Xylaria grammica IHI A82.</title>
        <authorList>
            <person name="Buettner E."/>
            <person name="Kellner H."/>
        </authorList>
    </citation>
    <scope>NUCLEOTIDE SEQUENCE [LARGE SCALE GENOMIC DNA]</scope>
    <source>
        <strain evidence="8 9">IHI A82</strain>
    </source>
</reference>
<keyword evidence="1" id="KW-0479">Metal-binding</keyword>
<dbReference type="EMBL" id="RYZI01000066">
    <property type="protein sequence ID" value="RWA11890.1"/>
    <property type="molecule type" value="Genomic_DNA"/>
</dbReference>
<evidence type="ECO:0000256" key="6">
    <source>
        <dbReference type="SAM" id="MobiDB-lite"/>
    </source>
</evidence>
<evidence type="ECO:0000256" key="1">
    <source>
        <dbReference type="ARBA" id="ARBA00022723"/>
    </source>
</evidence>
<accession>A0A439DBV6</accession>
<dbReference type="GO" id="GO:0000981">
    <property type="term" value="F:DNA-binding transcription factor activity, RNA polymerase II-specific"/>
    <property type="evidence" value="ECO:0007669"/>
    <property type="project" value="InterPro"/>
</dbReference>
<organism evidence="8 9">
    <name type="scientific">Xylaria grammica</name>
    <dbReference type="NCBI Taxonomy" id="363999"/>
    <lineage>
        <taxon>Eukaryota</taxon>
        <taxon>Fungi</taxon>
        <taxon>Dikarya</taxon>
        <taxon>Ascomycota</taxon>
        <taxon>Pezizomycotina</taxon>
        <taxon>Sordariomycetes</taxon>
        <taxon>Xylariomycetidae</taxon>
        <taxon>Xylariales</taxon>
        <taxon>Xylariaceae</taxon>
        <taxon>Xylaria</taxon>
    </lineage>
</organism>
<evidence type="ECO:0000256" key="2">
    <source>
        <dbReference type="ARBA" id="ARBA00022833"/>
    </source>
</evidence>
<name>A0A439DBV6_9PEZI</name>
<keyword evidence="5" id="KW-0539">Nucleus</keyword>
<feature type="region of interest" description="Disordered" evidence="6">
    <location>
        <begin position="68"/>
        <end position="131"/>
    </location>
</feature>
<evidence type="ECO:0000256" key="4">
    <source>
        <dbReference type="ARBA" id="ARBA00023163"/>
    </source>
</evidence>
<keyword evidence="4" id="KW-0804">Transcription</keyword>
<dbReference type="PROSITE" id="PS00463">
    <property type="entry name" value="ZN2_CY6_FUNGAL_1"/>
    <property type="match status" value="1"/>
</dbReference>
<evidence type="ECO:0000259" key="7">
    <source>
        <dbReference type="PROSITE" id="PS50048"/>
    </source>
</evidence>
<dbReference type="Proteomes" id="UP000286045">
    <property type="component" value="Unassembled WGS sequence"/>
</dbReference>
<evidence type="ECO:0000313" key="9">
    <source>
        <dbReference type="Proteomes" id="UP000286045"/>
    </source>
</evidence>
<feature type="domain" description="Zn(2)-C6 fungal-type" evidence="7">
    <location>
        <begin position="42"/>
        <end position="71"/>
    </location>
</feature>
<dbReference type="PANTHER" id="PTHR47660">
    <property type="entry name" value="TRANSCRIPTION FACTOR WITH C2H2 AND ZN(2)-CYS(6) DNA BINDING DOMAIN (EUROFUNG)-RELATED-RELATED"/>
    <property type="match status" value="1"/>
</dbReference>
<evidence type="ECO:0000313" key="8">
    <source>
        <dbReference type="EMBL" id="RWA11890.1"/>
    </source>
</evidence>
<dbReference type="InterPro" id="IPR001138">
    <property type="entry name" value="Zn2Cys6_DnaBD"/>
</dbReference>
<dbReference type="AlphaFoldDB" id="A0A439DBV6"/>
<keyword evidence="2" id="KW-0862">Zinc</keyword>
<keyword evidence="9" id="KW-1185">Reference proteome</keyword>
<keyword evidence="3" id="KW-0805">Transcription regulation</keyword>
<protein>
    <recommendedName>
        <fullName evidence="7">Zn(2)-C6 fungal-type domain-containing protein</fullName>
    </recommendedName>
</protein>
<dbReference type="Gene3D" id="4.10.240.10">
    <property type="entry name" value="Zn(2)-C6 fungal-type DNA-binding domain"/>
    <property type="match status" value="1"/>
</dbReference>
<dbReference type="SUPFAM" id="SSF57701">
    <property type="entry name" value="Zn2/Cys6 DNA-binding domain"/>
    <property type="match status" value="1"/>
</dbReference>
<dbReference type="SMART" id="SM00066">
    <property type="entry name" value="GAL4"/>
    <property type="match status" value="1"/>
</dbReference>
<dbReference type="PANTHER" id="PTHR47660:SF7">
    <property type="entry name" value="TRANSCRIPTION FACTOR WITH C2H2 AND ZN(2)-CYS(6) DNA BINDING DOMAIN (EUROFUNG)"/>
    <property type="match status" value="1"/>
</dbReference>